<evidence type="ECO:0000259" key="2">
    <source>
        <dbReference type="PROSITE" id="PS50006"/>
    </source>
</evidence>
<dbReference type="RefSeq" id="WP_114569205.1">
    <property type="nucleotide sequence ID" value="NZ_CABMMS010000007.1"/>
</dbReference>
<gene>
    <name evidence="3" type="ORF">C1877_11220</name>
</gene>
<organism evidence="3 4">
    <name type="scientific">Gordonibacter pamelaeae</name>
    <dbReference type="NCBI Taxonomy" id="471189"/>
    <lineage>
        <taxon>Bacteria</taxon>
        <taxon>Bacillati</taxon>
        <taxon>Actinomycetota</taxon>
        <taxon>Coriobacteriia</taxon>
        <taxon>Eggerthellales</taxon>
        <taxon>Eggerthellaceae</taxon>
        <taxon>Gordonibacter</taxon>
    </lineage>
</organism>
<dbReference type="Gene3D" id="2.60.200.20">
    <property type="match status" value="1"/>
</dbReference>
<dbReference type="InterPro" id="IPR050923">
    <property type="entry name" value="Cell_Proc_Reg/RNA_Proc"/>
</dbReference>
<dbReference type="OrthoDB" id="9815925at2"/>
<reference evidence="3 4" key="1">
    <citation type="journal article" date="2018" name="Elife">
        <title>Discovery and characterization of a prevalent human gut bacterial enzyme sufficient for the inactivation of a family of plant toxins.</title>
        <authorList>
            <person name="Koppel N."/>
            <person name="Bisanz J.E."/>
            <person name="Pandelia M.E."/>
            <person name="Turnbaugh P.J."/>
            <person name="Balskus E.P."/>
        </authorList>
    </citation>
    <scope>NUCLEOTIDE SEQUENCE [LARGE SCALE GENOMIC DNA]</scope>
    <source>
        <strain evidence="3 4">3C</strain>
    </source>
</reference>
<dbReference type="InterPro" id="IPR000253">
    <property type="entry name" value="FHA_dom"/>
</dbReference>
<evidence type="ECO:0000313" key="4">
    <source>
        <dbReference type="Proteomes" id="UP000254000"/>
    </source>
</evidence>
<comment type="caution">
    <text evidence="3">The sequence shown here is derived from an EMBL/GenBank/DDBJ whole genome shotgun (WGS) entry which is preliminary data.</text>
</comment>
<sequence>MTEKCPVCNNELAPDDAACPHCGFKLLGSTQRFAPVALPDESFSPEAKPAAAAALRVVRGPQTGVSIQLGDAPQTIGRSPQRDVFLNDMTVSREHALIEPCEGGYAIRDTNSFNGVWVNNDSVDAPRKLQDGDVIQIGAFCLLYQEE</sequence>
<dbReference type="SMART" id="SM00240">
    <property type="entry name" value="FHA"/>
    <property type="match status" value="1"/>
</dbReference>
<keyword evidence="4" id="KW-1185">Reference proteome</keyword>
<dbReference type="Pfam" id="PF00498">
    <property type="entry name" value="FHA"/>
    <property type="match status" value="1"/>
</dbReference>
<evidence type="ECO:0000313" key="3">
    <source>
        <dbReference type="EMBL" id="RDB63446.1"/>
    </source>
</evidence>
<evidence type="ECO:0000256" key="1">
    <source>
        <dbReference type="ARBA" id="ARBA00022553"/>
    </source>
</evidence>
<dbReference type="PROSITE" id="PS50006">
    <property type="entry name" value="FHA_DOMAIN"/>
    <property type="match status" value="1"/>
</dbReference>
<dbReference type="GeneID" id="78360264"/>
<dbReference type="AlphaFoldDB" id="A0A369LYX5"/>
<protein>
    <submittedName>
        <fullName evidence="3">FHA domain-containing protein</fullName>
    </submittedName>
</protein>
<dbReference type="SUPFAM" id="SSF49879">
    <property type="entry name" value="SMAD/FHA domain"/>
    <property type="match status" value="1"/>
</dbReference>
<dbReference type="PANTHER" id="PTHR23308">
    <property type="entry name" value="NUCLEAR INHIBITOR OF PROTEIN PHOSPHATASE-1"/>
    <property type="match status" value="1"/>
</dbReference>
<keyword evidence="1" id="KW-0597">Phosphoprotein</keyword>
<dbReference type="InterPro" id="IPR008984">
    <property type="entry name" value="SMAD_FHA_dom_sf"/>
</dbReference>
<feature type="domain" description="FHA" evidence="2">
    <location>
        <begin position="74"/>
        <end position="123"/>
    </location>
</feature>
<accession>A0A369LYX5</accession>
<dbReference type="Proteomes" id="UP000254000">
    <property type="component" value="Unassembled WGS sequence"/>
</dbReference>
<dbReference type="EMBL" id="PPTS01000007">
    <property type="protein sequence ID" value="RDB63446.1"/>
    <property type="molecule type" value="Genomic_DNA"/>
</dbReference>
<proteinExistence type="predicted"/>
<name>A0A369LYX5_9ACTN</name>